<accession>A0AAW1JDZ5</accession>
<gene>
    <name evidence="2" type="ORF">QE152_g30549</name>
</gene>
<comment type="caution">
    <text evidence="2">The sequence shown here is derived from an EMBL/GenBank/DDBJ whole genome shotgun (WGS) entry which is preliminary data.</text>
</comment>
<evidence type="ECO:0000313" key="2">
    <source>
        <dbReference type="EMBL" id="KAK9701462.1"/>
    </source>
</evidence>
<reference evidence="2 3" key="1">
    <citation type="journal article" date="2024" name="BMC Genomics">
        <title>De novo assembly and annotation of Popillia japonica's genome with initial clues to its potential as an invasive pest.</title>
        <authorList>
            <person name="Cucini C."/>
            <person name="Boschi S."/>
            <person name="Funari R."/>
            <person name="Cardaioli E."/>
            <person name="Iannotti N."/>
            <person name="Marturano G."/>
            <person name="Paoli F."/>
            <person name="Bruttini M."/>
            <person name="Carapelli A."/>
            <person name="Frati F."/>
            <person name="Nardi F."/>
        </authorList>
    </citation>
    <scope>NUCLEOTIDE SEQUENCE [LARGE SCALE GENOMIC DNA]</scope>
    <source>
        <strain evidence="2">DMR45628</strain>
    </source>
</reference>
<evidence type="ECO:0000256" key="1">
    <source>
        <dbReference type="SAM" id="MobiDB-lite"/>
    </source>
</evidence>
<dbReference type="Proteomes" id="UP001458880">
    <property type="component" value="Unassembled WGS sequence"/>
</dbReference>
<dbReference type="EMBL" id="JASPKY010000413">
    <property type="protein sequence ID" value="KAK9701462.1"/>
    <property type="molecule type" value="Genomic_DNA"/>
</dbReference>
<dbReference type="AlphaFoldDB" id="A0AAW1JDZ5"/>
<keyword evidence="3" id="KW-1185">Reference proteome</keyword>
<protein>
    <submittedName>
        <fullName evidence="2">Uncharacterized protein</fullName>
    </submittedName>
</protein>
<sequence length="116" mass="12589">MITTCADCSLGGVSRPVDVVRFSLQYGKGTPMSGPSSLVHLWCRHTAAIKCRCIVCPHLRQELTQLALRWWVMAISAAAGWLQRGQTPLAPSRIGSTTTGLPGQRRAAASRNRGWS</sequence>
<feature type="region of interest" description="Disordered" evidence="1">
    <location>
        <begin position="91"/>
        <end position="116"/>
    </location>
</feature>
<proteinExistence type="predicted"/>
<evidence type="ECO:0000313" key="3">
    <source>
        <dbReference type="Proteomes" id="UP001458880"/>
    </source>
</evidence>
<name>A0AAW1JDZ5_POPJA</name>
<organism evidence="2 3">
    <name type="scientific">Popillia japonica</name>
    <name type="common">Japanese beetle</name>
    <dbReference type="NCBI Taxonomy" id="7064"/>
    <lineage>
        <taxon>Eukaryota</taxon>
        <taxon>Metazoa</taxon>
        <taxon>Ecdysozoa</taxon>
        <taxon>Arthropoda</taxon>
        <taxon>Hexapoda</taxon>
        <taxon>Insecta</taxon>
        <taxon>Pterygota</taxon>
        <taxon>Neoptera</taxon>
        <taxon>Endopterygota</taxon>
        <taxon>Coleoptera</taxon>
        <taxon>Polyphaga</taxon>
        <taxon>Scarabaeiformia</taxon>
        <taxon>Scarabaeidae</taxon>
        <taxon>Rutelinae</taxon>
        <taxon>Popillia</taxon>
    </lineage>
</organism>